<keyword evidence="6" id="KW-1185">Reference proteome</keyword>
<reference evidence="5" key="2">
    <citation type="submission" date="2020-09" db="EMBL/GenBank/DDBJ databases">
        <authorList>
            <person name="Sun Q."/>
            <person name="Zhou Y."/>
        </authorList>
    </citation>
    <scope>NUCLEOTIDE SEQUENCE</scope>
    <source>
        <strain evidence="5">CGMCC 1.15958</strain>
    </source>
</reference>
<organism evidence="5 6">
    <name type="scientific">Emticicia aquatilis</name>
    <dbReference type="NCBI Taxonomy" id="1537369"/>
    <lineage>
        <taxon>Bacteria</taxon>
        <taxon>Pseudomonadati</taxon>
        <taxon>Bacteroidota</taxon>
        <taxon>Cytophagia</taxon>
        <taxon>Cytophagales</taxon>
        <taxon>Leadbetterellaceae</taxon>
        <taxon>Emticicia</taxon>
    </lineage>
</organism>
<dbReference type="PROSITE" id="PS01124">
    <property type="entry name" value="HTH_ARAC_FAMILY_2"/>
    <property type="match status" value="1"/>
</dbReference>
<dbReference type="Gene3D" id="2.60.120.10">
    <property type="entry name" value="Jelly Rolls"/>
    <property type="match status" value="1"/>
</dbReference>
<dbReference type="InterPro" id="IPR018060">
    <property type="entry name" value="HTH_AraC"/>
</dbReference>
<dbReference type="InterPro" id="IPR009057">
    <property type="entry name" value="Homeodomain-like_sf"/>
</dbReference>
<dbReference type="Proteomes" id="UP000609064">
    <property type="component" value="Unassembled WGS sequence"/>
</dbReference>
<proteinExistence type="predicted"/>
<dbReference type="Pfam" id="PF12833">
    <property type="entry name" value="HTH_18"/>
    <property type="match status" value="1"/>
</dbReference>
<evidence type="ECO:0000256" key="3">
    <source>
        <dbReference type="ARBA" id="ARBA00023163"/>
    </source>
</evidence>
<dbReference type="EMBL" id="BMKK01000009">
    <property type="protein sequence ID" value="GGD71810.1"/>
    <property type="molecule type" value="Genomic_DNA"/>
</dbReference>
<dbReference type="GO" id="GO:0003700">
    <property type="term" value="F:DNA-binding transcription factor activity"/>
    <property type="evidence" value="ECO:0007669"/>
    <property type="project" value="InterPro"/>
</dbReference>
<dbReference type="SUPFAM" id="SSF46689">
    <property type="entry name" value="Homeodomain-like"/>
    <property type="match status" value="2"/>
</dbReference>
<evidence type="ECO:0000313" key="5">
    <source>
        <dbReference type="EMBL" id="GGD71810.1"/>
    </source>
</evidence>
<dbReference type="InterPro" id="IPR003313">
    <property type="entry name" value="AraC-bd"/>
</dbReference>
<sequence>MKSWHFHPEIELVCVPHGKGQLYIGNKEYAYEDGVVILLNSNIPHKSFDLGFESEHYEEYVLQITPEQLNILLTQFPEFEKVGQLIKVSQEGIVLPLSTAENVFRNKFQTLPQSHSLKQWLTFIEVLDELSRANYEVLGVVSGHINSQQAERIDKVFEYITNHYSENISSQTLADLLHLTDSSFCRFFQKHTQKTFKQVLNEYRITQACKALSFSDKSIELIAYESGYGNQSFFNRVFKEIMHTTPMNYRRERQRLTNN</sequence>
<dbReference type="InterPro" id="IPR011051">
    <property type="entry name" value="RmlC_Cupin_sf"/>
</dbReference>
<dbReference type="InterPro" id="IPR014710">
    <property type="entry name" value="RmlC-like_jellyroll"/>
</dbReference>
<gene>
    <name evidence="5" type="ORF">GCM10011514_39910</name>
</gene>
<evidence type="ECO:0000313" key="6">
    <source>
        <dbReference type="Proteomes" id="UP000609064"/>
    </source>
</evidence>
<name>A0A916Z1P2_9BACT</name>
<dbReference type="GO" id="GO:0043565">
    <property type="term" value="F:sequence-specific DNA binding"/>
    <property type="evidence" value="ECO:0007669"/>
    <property type="project" value="InterPro"/>
</dbReference>
<dbReference type="SMART" id="SM00342">
    <property type="entry name" value="HTH_ARAC"/>
    <property type="match status" value="1"/>
</dbReference>
<evidence type="ECO:0000259" key="4">
    <source>
        <dbReference type="PROSITE" id="PS01124"/>
    </source>
</evidence>
<dbReference type="PANTHER" id="PTHR43280">
    <property type="entry name" value="ARAC-FAMILY TRANSCRIPTIONAL REGULATOR"/>
    <property type="match status" value="1"/>
</dbReference>
<dbReference type="SUPFAM" id="SSF51182">
    <property type="entry name" value="RmlC-like cupins"/>
    <property type="match status" value="1"/>
</dbReference>
<keyword evidence="1" id="KW-0805">Transcription regulation</keyword>
<dbReference type="AlphaFoldDB" id="A0A916Z1P2"/>
<dbReference type="Gene3D" id="1.10.10.60">
    <property type="entry name" value="Homeodomain-like"/>
    <property type="match status" value="2"/>
</dbReference>
<comment type="caution">
    <text evidence="5">The sequence shown here is derived from an EMBL/GenBank/DDBJ whole genome shotgun (WGS) entry which is preliminary data.</text>
</comment>
<evidence type="ECO:0000256" key="2">
    <source>
        <dbReference type="ARBA" id="ARBA00023125"/>
    </source>
</evidence>
<protein>
    <submittedName>
        <fullName evidence="5">AraC family transcriptional regulator</fullName>
    </submittedName>
</protein>
<keyword evidence="3" id="KW-0804">Transcription</keyword>
<keyword evidence="2" id="KW-0238">DNA-binding</keyword>
<dbReference type="PANTHER" id="PTHR43280:SF27">
    <property type="entry name" value="TRANSCRIPTIONAL REGULATOR MTLR"/>
    <property type="match status" value="1"/>
</dbReference>
<dbReference type="Pfam" id="PF02311">
    <property type="entry name" value="AraC_binding"/>
    <property type="match status" value="1"/>
</dbReference>
<feature type="domain" description="HTH araC/xylS-type" evidence="4">
    <location>
        <begin position="154"/>
        <end position="252"/>
    </location>
</feature>
<evidence type="ECO:0000256" key="1">
    <source>
        <dbReference type="ARBA" id="ARBA00023015"/>
    </source>
</evidence>
<reference evidence="5" key="1">
    <citation type="journal article" date="2014" name="Int. J. Syst. Evol. Microbiol.">
        <title>Complete genome sequence of Corynebacterium casei LMG S-19264T (=DSM 44701T), isolated from a smear-ripened cheese.</title>
        <authorList>
            <consortium name="US DOE Joint Genome Institute (JGI-PGF)"/>
            <person name="Walter F."/>
            <person name="Albersmeier A."/>
            <person name="Kalinowski J."/>
            <person name="Ruckert C."/>
        </authorList>
    </citation>
    <scope>NUCLEOTIDE SEQUENCE</scope>
    <source>
        <strain evidence="5">CGMCC 1.15958</strain>
    </source>
</reference>
<accession>A0A916Z1P2</accession>